<name>Q0VPY0_ALCBS</name>
<dbReference type="InterPro" id="IPR023229">
    <property type="entry name" value="T2SS_M_periplasmic_sf"/>
</dbReference>
<dbReference type="EMBL" id="AM286690">
    <property type="protein sequence ID" value="CAL16768.1"/>
    <property type="molecule type" value="Genomic_DNA"/>
</dbReference>
<dbReference type="OrthoDB" id="6077714at2"/>
<dbReference type="PIRSF" id="PIRSF006291">
    <property type="entry name" value="GspM"/>
    <property type="match status" value="1"/>
</dbReference>
<comment type="subcellular location">
    <subcellularLocation>
        <location evidence="1">Cell inner membrane</location>
        <topology evidence="1">Single-pass membrane protein</topology>
    </subcellularLocation>
</comment>
<keyword evidence="7 10" id="KW-0653">Protein transport</keyword>
<dbReference type="RefSeq" id="WP_011588602.1">
    <property type="nucleotide sequence ID" value="NC_008260.1"/>
</dbReference>
<evidence type="ECO:0000256" key="6">
    <source>
        <dbReference type="ARBA" id="ARBA00022692"/>
    </source>
</evidence>
<keyword evidence="4 10" id="KW-1003">Cell membrane</keyword>
<dbReference type="STRING" id="393595.ABO_1320"/>
<evidence type="ECO:0000256" key="9">
    <source>
        <dbReference type="ARBA" id="ARBA00023136"/>
    </source>
</evidence>
<gene>
    <name evidence="12" type="primary">gspM</name>
    <name evidence="12" type="ordered locus">ABO_1320</name>
</gene>
<protein>
    <recommendedName>
        <fullName evidence="10">Type II secretion system protein M</fullName>
        <shortName evidence="10">T2SS protein M</shortName>
    </recommendedName>
    <alternativeName>
        <fullName evidence="10">General secretion pathway protein M</fullName>
    </alternativeName>
</protein>
<dbReference type="KEGG" id="abo:ABO_1320"/>
<evidence type="ECO:0000256" key="2">
    <source>
        <dbReference type="ARBA" id="ARBA00010637"/>
    </source>
</evidence>
<evidence type="ECO:0000256" key="5">
    <source>
        <dbReference type="ARBA" id="ARBA00022519"/>
    </source>
</evidence>
<evidence type="ECO:0000256" key="1">
    <source>
        <dbReference type="ARBA" id="ARBA00004377"/>
    </source>
</evidence>
<keyword evidence="3 10" id="KW-0813">Transport</keyword>
<dbReference type="HOGENOM" id="CLU_118900_3_0_6"/>
<organism evidence="12 13">
    <name type="scientific">Alcanivorax borkumensis (strain ATCC 700651 / DSM 11573 / NCIMB 13689 / SK2)</name>
    <dbReference type="NCBI Taxonomy" id="393595"/>
    <lineage>
        <taxon>Bacteria</taxon>
        <taxon>Pseudomonadati</taxon>
        <taxon>Pseudomonadota</taxon>
        <taxon>Gammaproteobacteria</taxon>
        <taxon>Oceanospirillales</taxon>
        <taxon>Alcanivoracaceae</taxon>
        <taxon>Alcanivorax</taxon>
    </lineage>
</organism>
<accession>Q0VPY0</accession>
<evidence type="ECO:0000313" key="13">
    <source>
        <dbReference type="Proteomes" id="UP000008871"/>
    </source>
</evidence>
<proteinExistence type="inferred from homology"/>
<dbReference type="GO" id="GO:0015628">
    <property type="term" value="P:protein secretion by the type II secretion system"/>
    <property type="evidence" value="ECO:0007669"/>
    <property type="project" value="InterPro"/>
</dbReference>
<dbReference type="eggNOG" id="COG3149">
    <property type="taxonomic scope" value="Bacteria"/>
</dbReference>
<dbReference type="GO" id="GO:0015627">
    <property type="term" value="C:type II protein secretion system complex"/>
    <property type="evidence" value="ECO:0007669"/>
    <property type="project" value="InterPro"/>
</dbReference>
<dbReference type="Proteomes" id="UP000008871">
    <property type="component" value="Chromosome"/>
</dbReference>
<dbReference type="SUPFAM" id="SSF103054">
    <property type="entry name" value="General secretion pathway protein M, EpsM"/>
    <property type="match status" value="1"/>
</dbReference>
<evidence type="ECO:0000313" key="12">
    <source>
        <dbReference type="EMBL" id="CAL16768.1"/>
    </source>
</evidence>
<feature type="transmembrane region" description="Helical" evidence="11">
    <location>
        <begin position="32"/>
        <end position="50"/>
    </location>
</feature>
<dbReference type="Gene3D" id="3.30.1360.100">
    <property type="entry name" value="General secretion pathway protein M, EpsM"/>
    <property type="match status" value="1"/>
</dbReference>
<keyword evidence="13" id="KW-1185">Reference proteome</keyword>
<evidence type="ECO:0000256" key="8">
    <source>
        <dbReference type="ARBA" id="ARBA00022989"/>
    </source>
</evidence>
<dbReference type="GO" id="GO:0005886">
    <property type="term" value="C:plasma membrane"/>
    <property type="evidence" value="ECO:0007669"/>
    <property type="project" value="UniProtKB-SubCell"/>
</dbReference>
<reference evidence="12 13" key="1">
    <citation type="journal article" date="2006" name="Nat. Biotechnol.">
        <title>Genome sequence of the ubiquitous hydrocarbon-degrading marine bacterium Alcanivorax borkumensis.</title>
        <authorList>
            <person name="Schneiker S."/>
            <person name="Martins dos Santos V.A.P."/>
            <person name="Bartels D."/>
            <person name="Bekel T."/>
            <person name="Brecht M."/>
            <person name="Buhrmester J."/>
            <person name="Chernikova T.N."/>
            <person name="Denaro R."/>
            <person name="Ferrer M."/>
            <person name="Gertler C."/>
            <person name="Goesmann A."/>
            <person name="Golyshina O.V."/>
            <person name="Kaminski F."/>
            <person name="Khachane A.N."/>
            <person name="Lang S."/>
            <person name="Linke B."/>
            <person name="McHardy A.C."/>
            <person name="Meyer F."/>
            <person name="Nechitaylo T."/>
            <person name="Puehler A."/>
            <person name="Regenhardt D."/>
            <person name="Rupp O."/>
            <person name="Sabirova J.S."/>
            <person name="Selbitschka W."/>
            <person name="Yakimov M.M."/>
            <person name="Timmis K.N."/>
            <person name="Vorhoelter F.-J."/>
            <person name="Weidner S."/>
            <person name="Kaiser O."/>
            <person name="Golyshin P.N."/>
        </authorList>
    </citation>
    <scope>NUCLEOTIDE SEQUENCE [LARGE SCALE GENOMIC DNA]</scope>
    <source>
        <strain evidence="13">ATCC 700651 / DSM 11573 / NCIMB 13689 / SK2</strain>
    </source>
</reference>
<dbReference type="AlphaFoldDB" id="Q0VPY0"/>
<evidence type="ECO:0000256" key="10">
    <source>
        <dbReference type="PIRNR" id="PIRNR006291"/>
    </source>
</evidence>
<dbReference type="InterPro" id="IPR007690">
    <property type="entry name" value="T2SS_GspM"/>
</dbReference>
<dbReference type="Pfam" id="PF04612">
    <property type="entry name" value="T2SSM"/>
    <property type="match status" value="1"/>
</dbReference>
<comment type="similarity">
    <text evidence="2 10">Belongs to the GSP M family.</text>
</comment>
<evidence type="ECO:0000256" key="3">
    <source>
        <dbReference type="ARBA" id="ARBA00022448"/>
    </source>
</evidence>
<evidence type="ECO:0000256" key="4">
    <source>
        <dbReference type="ARBA" id="ARBA00022475"/>
    </source>
</evidence>
<evidence type="ECO:0000256" key="7">
    <source>
        <dbReference type="ARBA" id="ARBA00022927"/>
    </source>
</evidence>
<keyword evidence="6 11" id="KW-0812">Transmembrane</keyword>
<evidence type="ECO:0000256" key="11">
    <source>
        <dbReference type="SAM" id="Phobius"/>
    </source>
</evidence>
<keyword evidence="9 10" id="KW-0472">Membrane</keyword>
<sequence>MSSAAELKKLAAQRREQAVQWYESREPREQHILKILAVVAFVVLLYWLLWAPSVAARDQAKKQFMVNQQTLQWIQDNREAVIAARRSDVSSAQPNGNWTGNVSRSADQFGLTLKGFSPDGNRAVRIQMENQATSQTVLWLQSLQQSGIQISNLEMTPGEKSGTATVRATLQK</sequence>
<keyword evidence="8 11" id="KW-1133">Transmembrane helix</keyword>
<comment type="function">
    <text evidence="10">Inner membrane component of the type II secretion system required for the energy-dependent secretion of extracellular factors such as proteases and toxins from the periplasm.</text>
</comment>
<keyword evidence="5 10" id="KW-0997">Cell inner membrane</keyword>